<gene>
    <name evidence="3" type="ORF">PoB_006071000</name>
</gene>
<name>A0AAV4CQV6_9GAST</name>
<dbReference type="EMBL" id="BLXT01006878">
    <property type="protein sequence ID" value="GFO34205.1"/>
    <property type="molecule type" value="Genomic_DNA"/>
</dbReference>
<keyword evidence="4" id="KW-1185">Reference proteome</keyword>
<accession>A0AAV4CQV6</accession>
<evidence type="ECO:0000256" key="2">
    <source>
        <dbReference type="SAM" id="Phobius"/>
    </source>
</evidence>
<dbReference type="Proteomes" id="UP000735302">
    <property type="component" value="Unassembled WGS sequence"/>
</dbReference>
<evidence type="ECO:0000313" key="3">
    <source>
        <dbReference type="EMBL" id="GFO34205.1"/>
    </source>
</evidence>
<dbReference type="AlphaFoldDB" id="A0AAV4CQV6"/>
<protein>
    <submittedName>
        <fullName evidence="3">Uncharacterized protein</fullName>
    </submittedName>
</protein>
<reference evidence="3 4" key="1">
    <citation type="journal article" date="2021" name="Elife">
        <title>Chloroplast acquisition without the gene transfer in kleptoplastic sea slugs, Plakobranchus ocellatus.</title>
        <authorList>
            <person name="Maeda T."/>
            <person name="Takahashi S."/>
            <person name="Yoshida T."/>
            <person name="Shimamura S."/>
            <person name="Takaki Y."/>
            <person name="Nagai Y."/>
            <person name="Toyoda A."/>
            <person name="Suzuki Y."/>
            <person name="Arimoto A."/>
            <person name="Ishii H."/>
            <person name="Satoh N."/>
            <person name="Nishiyama T."/>
            <person name="Hasebe M."/>
            <person name="Maruyama T."/>
            <person name="Minagawa J."/>
            <person name="Obokata J."/>
            <person name="Shigenobu S."/>
        </authorList>
    </citation>
    <scope>NUCLEOTIDE SEQUENCE [LARGE SCALE GENOMIC DNA]</scope>
</reference>
<evidence type="ECO:0000256" key="1">
    <source>
        <dbReference type="SAM" id="MobiDB-lite"/>
    </source>
</evidence>
<sequence length="260" mass="28815">MTTTTPDHANNSTYDTNAQWLFHLFQQMDPVCLTTVAVALVVVAGFAVLLLWFKRSAQTFSVDLVIKKERLFDFLLEPQNLAKVHPTICAVHNKREEEGLLYFEVEDDLGALSGKKRITLSLAFYTDASTKKSFIRLENHDTLVKVVISLVIGDFHPLEKLWSSKTAPSLSSSSLSFPSLSSHDVSPPRTPPPSPTATSPGTSSSLEQPSVCTTVKGTVEVSLCWGLSYVISKHLVQVWKTTMSNTEKCLRKEEQQVGKM</sequence>
<proteinExistence type="predicted"/>
<feature type="region of interest" description="Disordered" evidence="1">
    <location>
        <begin position="181"/>
        <end position="209"/>
    </location>
</feature>
<feature type="compositionally biased region" description="Low complexity" evidence="1">
    <location>
        <begin position="196"/>
        <end position="205"/>
    </location>
</feature>
<keyword evidence="2" id="KW-1133">Transmembrane helix</keyword>
<evidence type="ECO:0000313" key="4">
    <source>
        <dbReference type="Proteomes" id="UP000735302"/>
    </source>
</evidence>
<keyword evidence="2" id="KW-0812">Transmembrane</keyword>
<comment type="caution">
    <text evidence="3">The sequence shown here is derived from an EMBL/GenBank/DDBJ whole genome shotgun (WGS) entry which is preliminary data.</text>
</comment>
<feature type="transmembrane region" description="Helical" evidence="2">
    <location>
        <begin position="33"/>
        <end position="53"/>
    </location>
</feature>
<organism evidence="3 4">
    <name type="scientific">Plakobranchus ocellatus</name>
    <dbReference type="NCBI Taxonomy" id="259542"/>
    <lineage>
        <taxon>Eukaryota</taxon>
        <taxon>Metazoa</taxon>
        <taxon>Spiralia</taxon>
        <taxon>Lophotrochozoa</taxon>
        <taxon>Mollusca</taxon>
        <taxon>Gastropoda</taxon>
        <taxon>Heterobranchia</taxon>
        <taxon>Euthyneura</taxon>
        <taxon>Panpulmonata</taxon>
        <taxon>Sacoglossa</taxon>
        <taxon>Placobranchoidea</taxon>
        <taxon>Plakobranchidae</taxon>
        <taxon>Plakobranchus</taxon>
    </lineage>
</organism>
<keyword evidence="2" id="KW-0472">Membrane</keyword>